<dbReference type="SUPFAM" id="SSF52425">
    <property type="entry name" value="Cryptochrome/photolyase, N-terminal domain"/>
    <property type="match status" value="1"/>
</dbReference>
<keyword evidence="3 5" id="KW-0285">Flavoprotein</keyword>
<comment type="caution">
    <text evidence="7">The sequence shown here is derived from an EMBL/GenBank/DDBJ whole genome shotgun (WGS) entry which is preliminary data.</text>
</comment>
<dbReference type="SUPFAM" id="SSF48173">
    <property type="entry name" value="Cryptochrome/photolyase FAD-binding domain"/>
    <property type="match status" value="1"/>
</dbReference>
<dbReference type="Proteomes" id="UP000621670">
    <property type="component" value="Unassembled WGS sequence"/>
</dbReference>
<dbReference type="PANTHER" id="PTHR11455:SF9">
    <property type="entry name" value="CRYPTOCHROME CIRCADIAN CLOCK 5 ISOFORM X1"/>
    <property type="match status" value="1"/>
</dbReference>
<accession>A0ABR7JE88</accession>
<reference evidence="7 8" key="1">
    <citation type="submission" date="2020-08" db="EMBL/GenBank/DDBJ databases">
        <title>Description of novel Flavobacterium F-400 isolate.</title>
        <authorList>
            <person name="Saticioglu I."/>
            <person name="Duman M."/>
            <person name="Altun S."/>
        </authorList>
    </citation>
    <scope>NUCLEOTIDE SEQUENCE [LARGE SCALE GENOMIC DNA]</scope>
    <source>
        <strain evidence="7 8">F-400</strain>
    </source>
</reference>
<evidence type="ECO:0000256" key="1">
    <source>
        <dbReference type="ARBA" id="ARBA00001932"/>
    </source>
</evidence>
<dbReference type="InterPro" id="IPR006050">
    <property type="entry name" value="DNA_photolyase_N"/>
</dbReference>
<dbReference type="Gene3D" id="1.25.40.80">
    <property type="match status" value="1"/>
</dbReference>
<dbReference type="EMBL" id="JACRUM010000002">
    <property type="protein sequence ID" value="MBC5862797.1"/>
    <property type="molecule type" value="Genomic_DNA"/>
</dbReference>
<evidence type="ECO:0000256" key="3">
    <source>
        <dbReference type="ARBA" id="ARBA00022630"/>
    </source>
</evidence>
<gene>
    <name evidence="7" type="ORF">H8R26_05125</name>
</gene>
<comment type="cofactor">
    <cofactor evidence="2">
        <name>FAD</name>
        <dbReference type="ChEBI" id="CHEBI:57692"/>
    </cofactor>
</comment>
<name>A0ABR7JE88_9FLAO</name>
<dbReference type="InterPro" id="IPR002081">
    <property type="entry name" value="Cryptochrome/DNA_photolyase_1"/>
</dbReference>
<keyword evidence="8" id="KW-1185">Reference proteome</keyword>
<evidence type="ECO:0000256" key="4">
    <source>
        <dbReference type="ARBA" id="ARBA00022827"/>
    </source>
</evidence>
<comment type="similarity">
    <text evidence="5">Belongs to the DNA photolyase family.</text>
</comment>
<dbReference type="Pfam" id="PF03441">
    <property type="entry name" value="FAD_binding_7"/>
    <property type="match status" value="1"/>
</dbReference>
<comment type="cofactor">
    <cofactor evidence="1">
        <name>(6R)-5,10-methylene-5,6,7,8-tetrahydrofolate</name>
        <dbReference type="ChEBI" id="CHEBI:15636"/>
    </cofactor>
</comment>
<keyword evidence="5" id="KW-0157">Chromophore</keyword>
<evidence type="ECO:0000313" key="7">
    <source>
        <dbReference type="EMBL" id="MBC5862797.1"/>
    </source>
</evidence>
<dbReference type="InterPro" id="IPR036134">
    <property type="entry name" value="Crypto/Photolyase_FAD-like_sf"/>
</dbReference>
<dbReference type="Pfam" id="PF00875">
    <property type="entry name" value="DNA_photolyase"/>
    <property type="match status" value="1"/>
</dbReference>
<dbReference type="Gene3D" id="3.40.50.620">
    <property type="entry name" value="HUPs"/>
    <property type="match status" value="1"/>
</dbReference>
<evidence type="ECO:0000256" key="2">
    <source>
        <dbReference type="ARBA" id="ARBA00001974"/>
    </source>
</evidence>
<dbReference type="Gene3D" id="1.10.579.10">
    <property type="entry name" value="DNA Cyclobutane Dipyrimidine Photolyase, subunit A, domain 3"/>
    <property type="match status" value="1"/>
</dbReference>
<dbReference type="InterPro" id="IPR036155">
    <property type="entry name" value="Crypto/Photolyase_N_sf"/>
</dbReference>
<sequence length="532" mass="62287">METTIESTKQKEVINVMWFKRDLRLRDNPTLAHAIKETSKTKGRRLLLIYIYEPSLVANPHYDERHWRFVFQSLTSINSQLKVMKKAFDPQFIVNEYPNIPNIKIEESVEQYKADPAWCINIFMDEVIAVFEELRNEYELAKVFSHKETGMKITYDRDIAFATLCKNYGIQWNEYTNNGIIRKIKDRSKRYERWKSIMNEPQMHPDFSLFKPLVLTDEISKNNPGEKLPESWKEENTNFQLGGEKHAFHYLNIFLKNNLKNYTISLSKPLESRTNCSRISPYLAWGCISTRQVFQAITEVKRRKAPGDKILSKELNLYSNRLMCQGSFVQSFENKDNIEFEDVNKFFSGIKKNIDQQSFERWCNGQTGYPLADASMRCLAKTGFVNFRMRAFLISFLTHHLFQDWKEGAKHLAKLFLDFEPGIHFSQMQLQSGMGSHQIVRVYNPVKQSQDHDPKGIFIKQWIPELANCDEADIHEPWKMSLLQQQFCGVIIGEDYPFPIVDAIKTGKEAREILFEPRLTNKAGTKKPPIKD</sequence>
<dbReference type="PROSITE" id="PS51645">
    <property type="entry name" value="PHR_CRY_ALPHA_BETA"/>
    <property type="match status" value="1"/>
</dbReference>
<dbReference type="InterPro" id="IPR005101">
    <property type="entry name" value="Cryptochr/Photolyase_FAD-bd"/>
</dbReference>
<proteinExistence type="inferred from homology"/>
<dbReference type="RefSeq" id="WP_166133990.1">
    <property type="nucleotide sequence ID" value="NZ_JAAOBY010000002.1"/>
</dbReference>
<evidence type="ECO:0000259" key="6">
    <source>
        <dbReference type="PROSITE" id="PS51645"/>
    </source>
</evidence>
<evidence type="ECO:0000256" key="5">
    <source>
        <dbReference type="RuleBase" id="RU004182"/>
    </source>
</evidence>
<dbReference type="InterPro" id="IPR014729">
    <property type="entry name" value="Rossmann-like_a/b/a_fold"/>
</dbReference>
<dbReference type="PRINTS" id="PR00147">
    <property type="entry name" value="DNAPHOTLYASE"/>
</dbReference>
<dbReference type="PANTHER" id="PTHR11455">
    <property type="entry name" value="CRYPTOCHROME"/>
    <property type="match status" value="1"/>
</dbReference>
<evidence type="ECO:0000313" key="8">
    <source>
        <dbReference type="Proteomes" id="UP000621670"/>
    </source>
</evidence>
<protein>
    <submittedName>
        <fullName evidence="7">Deoxyribodipyrimidine photo-lyase</fullName>
    </submittedName>
</protein>
<organism evidence="7 8">
    <name type="scientific">Flavobacterium turcicum</name>
    <dbReference type="NCBI Taxonomy" id="2764718"/>
    <lineage>
        <taxon>Bacteria</taxon>
        <taxon>Pseudomonadati</taxon>
        <taxon>Bacteroidota</taxon>
        <taxon>Flavobacteriia</taxon>
        <taxon>Flavobacteriales</taxon>
        <taxon>Flavobacteriaceae</taxon>
        <taxon>Flavobacterium</taxon>
    </lineage>
</organism>
<keyword evidence="4 5" id="KW-0274">FAD</keyword>
<feature type="domain" description="Photolyase/cryptochrome alpha/beta" evidence="6">
    <location>
        <begin position="13"/>
        <end position="180"/>
    </location>
</feature>